<comment type="subcellular location">
    <subcellularLocation>
        <location evidence="1">Membrane</location>
        <topology evidence="1">Multi-pass membrane protein</topology>
    </subcellularLocation>
</comment>
<evidence type="ECO:0000256" key="6">
    <source>
        <dbReference type="SAM" id="Phobius"/>
    </source>
</evidence>
<dbReference type="InterPro" id="IPR011701">
    <property type="entry name" value="MFS"/>
</dbReference>
<dbReference type="AlphaFoldDB" id="A0A1J7JUR7"/>
<evidence type="ECO:0000256" key="5">
    <source>
        <dbReference type="ARBA" id="ARBA00023136"/>
    </source>
</evidence>
<dbReference type="GO" id="GO:0016020">
    <property type="term" value="C:membrane"/>
    <property type="evidence" value="ECO:0007669"/>
    <property type="project" value="UniProtKB-SubCell"/>
</dbReference>
<proteinExistence type="predicted"/>
<feature type="transmembrane region" description="Helical" evidence="6">
    <location>
        <begin position="386"/>
        <end position="406"/>
    </location>
</feature>
<keyword evidence="3 6" id="KW-0812">Transmembrane</keyword>
<evidence type="ECO:0000313" key="8">
    <source>
        <dbReference type="EMBL" id="OIW33124.1"/>
    </source>
</evidence>
<name>A0A1J7JUR7_9PEZI</name>
<protein>
    <submittedName>
        <fullName evidence="8">MFS general substrate transporter</fullName>
    </submittedName>
</protein>
<organism evidence="8 9">
    <name type="scientific">Coniochaeta ligniaria NRRL 30616</name>
    <dbReference type="NCBI Taxonomy" id="1408157"/>
    <lineage>
        <taxon>Eukaryota</taxon>
        <taxon>Fungi</taxon>
        <taxon>Dikarya</taxon>
        <taxon>Ascomycota</taxon>
        <taxon>Pezizomycotina</taxon>
        <taxon>Sordariomycetes</taxon>
        <taxon>Sordariomycetidae</taxon>
        <taxon>Coniochaetales</taxon>
        <taxon>Coniochaetaceae</taxon>
        <taxon>Coniochaeta</taxon>
    </lineage>
</organism>
<dbReference type="Proteomes" id="UP000182658">
    <property type="component" value="Unassembled WGS sequence"/>
</dbReference>
<dbReference type="GO" id="GO:0022857">
    <property type="term" value="F:transmembrane transporter activity"/>
    <property type="evidence" value="ECO:0007669"/>
    <property type="project" value="InterPro"/>
</dbReference>
<evidence type="ECO:0000256" key="4">
    <source>
        <dbReference type="ARBA" id="ARBA00022989"/>
    </source>
</evidence>
<dbReference type="InParanoid" id="A0A1J7JUR7"/>
<feature type="transmembrane region" description="Helical" evidence="6">
    <location>
        <begin position="412"/>
        <end position="431"/>
    </location>
</feature>
<dbReference type="Gene3D" id="1.20.1250.20">
    <property type="entry name" value="MFS general substrate transporter like domains"/>
    <property type="match status" value="2"/>
</dbReference>
<accession>A0A1J7JUR7</accession>
<dbReference type="SUPFAM" id="SSF103473">
    <property type="entry name" value="MFS general substrate transporter"/>
    <property type="match status" value="1"/>
</dbReference>
<sequence length="566" mass="62628">MASQTPEVGTLAHLRDVKSTGTDGAAVVVAADVAARTDSDSEKHDIETTEDGRFHQYIERDGKQVLVSWTKAEEARVVRKADFLLLPLFTAQSSSRPAKSPTAANVRLHLQLMFTWMAIDRTNVSGVLTSTFLKDTHMTRDQANTGVSLLWFGIVLLEIPSNVVLHRIGAHYWIPAQVVVWGLIEVLQCFVKGSGGWYAARLFLGLAESGFIPGALYTLSQWYTQDELAKRTVIFFFGPSISGAFGSLISAGALHLEGRQGLKGWQWIFIICGVSTIASGVLAFIFLPKSPHRTNRLCGGLVPSRGWLSEREADVFVARIIRRDPKKGQATTMNITLKDIKDVLFSWKTWPYLLVCLSGLQCVGGLSTWGATIIQSLGFSRIRANLLNVPGPILASFTGLAVSYLVDRYKRFGYAIIFTAVWTLAGLIALYRLPVTSKGSWSFYAAYIVTQAAPASSWQPLNVTWLALNFDTPQRRAIAYAVYIGCSNLGGTYGNQVFRGSDAPLYRKAWAACISLGAVWLGVLILQTGAFKWANRRFRQRVQEQPELESKALFADGKGQKYRYYW</sequence>
<evidence type="ECO:0000256" key="3">
    <source>
        <dbReference type="ARBA" id="ARBA00022692"/>
    </source>
</evidence>
<keyword evidence="2" id="KW-0813">Transport</keyword>
<dbReference type="OrthoDB" id="2985014at2759"/>
<evidence type="ECO:0000313" key="9">
    <source>
        <dbReference type="Proteomes" id="UP000182658"/>
    </source>
</evidence>
<feature type="transmembrane region" description="Helical" evidence="6">
    <location>
        <begin position="352"/>
        <end position="374"/>
    </location>
</feature>
<dbReference type="EMBL" id="KV875094">
    <property type="protein sequence ID" value="OIW33124.1"/>
    <property type="molecule type" value="Genomic_DNA"/>
</dbReference>
<dbReference type="InterPro" id="IPR020846">
    <property type="entry name" value="MFS_dom"/>
</dbReference>
<dbReference type="PANTHER" id="PTHR43791:SF32">
    <property type="entry name" value="MAJOR FACILITATOR SUPERFAMILY (MFS) PROFILE DOMAIN-CONTAINING PROTEIN"/>
    <property type="match status" value="1"/>
</dbReference>
<dbReference type="PANTHER" id="PTHR43791">
    <property type="entry name" value="PERMEASE-RELATED"/>
    <property type="match status" value="1"/>
</dbReference>
<reference evidence="8 9" key="1">
    <citation type="submission" date="2016-10" db="EMBL/GenBank/DDBJ databases">
        <title>Draft genome sequence of Coniochaeta ligniaria NRRL30616, a lignocellulolytic fungus for bioabatement of inhibitors in plant biomass hydrolysates.</title>
        <authorList>
            <consortium name="DOE Joint Genome Institute"/>
            <person name="Jimenez D.J."/>
            <person name="Hector R.E."/>
            <person name="Riley R."/>
            <person name="Sun H."/>
            <person name="Grigoriev I.V."/>
            <person name="Van Elsas J.D."/>
            <person name="Nichols N.N."/>
        </authorList>
    </citation>
    <scope>NUCLEOTIDE SEQUENCE [LARGE SCALE GENOMIC DNA]</scope>
    <source>
        <strain evidence="8 9">NRRL 30616</strain>
    </source>
</reference>
<dbReference type="PROSITE" id="PS50850">
    <property type="entry name" value="MFS"/>
    <property type="match status" value="1"/>
</dbReference>
<feature type="transmembrane region" description="Helical" evidence="6">
    <location>
        <begin position="267"/>
        <end position="287"/>
    </location>
</feature>
<keyword evidence="9" id="KW-1185">Reference proteome</keyword>
<evidence type="ECO:0000259" key="7">
    <source>
        <dbReference type="PROSITE" id="PS50850"/>
    </source>
</evidence>
<feature type="transmembrane region" description="Helical" evidence="6">
    <location>
        <begin position="232"/>
        <end position="255"/>
    </location>
</feature>
<feature type="transmembrane region" description="Helical" evidence="6">
    <location>
        <begin position="147"/>
        <end position="166"/>
    </location>
</feature>
<gene>
    <name evidence="8" type="ORF">CONLIGDRAFT_695501</name>
</gene>
<evidence type="ECO:0000256" key="2">
    <source>
        <dbReference type="ARBA" id="ARBA00022448"/>
    </source>
</evidence>
<feature type="transmembrane region" description="Helical" evidence="6">
    <location>
        <begin position="509"/>
        <end position="531"/>
    </location>
</feature>
<feature type="transmembrane region" description="Helical" evidence="6">
    <location>
        <begin position="198"/>
        <end position="220"/>
    </location>
</feature>
<feature type="domain" description="Major facilitator superfamily (MFS) profile" evidence="7">
    <location>
        <begin position="106"/>
        <end position="529"/>
    </location>
</feature>
<keyword evidence="5 6" id="KW-0472">Membrane</keyword>
<evidence type="ECO:0000256" key="1">
    <source>
        <dbReference type="ARBA" id="ARBA00004141"/>
    </source>
</evidence>
<dbReference type="InterPro" id="IPR036259">
    <property type="entry name" value="MFS_trans_sf"/>
</dbReference>
<dbReference type="Pfam" id="PF07690">
    <property type="entry name" value="MFS_1"/>
    <property type="match status" value="1"/>
</dbReference>
<keyword evidence="4 6" id="KW-1133">Transmembrane helix</keyword>